<protein>
    <submittedName>
        <fullName evidence="3">DUF4296 domain-containing protein</fullName>
    </submittedName>
</protein>
<reference evidence="3" key="3">
    <citation type="submission" date="2019-09" db="EMBL/GenBank/DDBJ databases">
        <authorList>
            <person name="Zhang D.-C."/>
        </authorList>
    </citation>
    <scope>NUCLEOTIDE SEQUENCE</scope>
    <source>
        <strain evidence="3">RU-4-M-4</strain>
    </source>
</reference>
<dbReference type="AlphaFoldDB" id="A0A5M7BEA0"/>
<dbReference type="InterPro" id="IPR025381">
    <property type="entry name" value="DUF4296"/>
</dbReference>
<dbReference type="EMBL" id="VMBF01000001">
    <property type="protein sequence ID" value="TSJ82161.1"/>
    <property type="molecule type" value="Genomic_DNA"/>
</dbReference>
<feature type="domain" description="DUF4296" evidence="2">
    <location>
        <begin position="28"/>
        <end position="109"/>
    </location>
</feature>
<dbReference type="PROSITE" id="PS51257">
    <property type="entry name" value="PROKAR_LIPOPROTEIN"/>
    <property type="match status" value="1"/>
</dbReference>
<dbReference type="RefSeq" id="WP_144115251.1">
    <property type="nucleotide sequence ID" value="NZ_JACHGE010000001.1"/>
</dbReference>
<keyword evidence="1" id="KW-0175">Coiled coil</keyword>
<sequence>MILKRLLLLVGILFMALACTNLKGPEKPKNLISKEKMVDILIDARLITSANSKNKLIMRNSGLDMNNYVFEKHNIDSLQFALSNSYYSYYVEEYEDIYTKLTDSLKALKEALKDQEAKEWKEETKKEADSLQVVLKEKKSNGDSLDLKKIDKKLSQMQEGEALKKQIHDIDEEKLLEESIQEIEGLVEPISDKDFQ</sequence>
<dbReference type="Pfam" id="PF14129">
    <property type="entry name" value="DUF4296"/>
    <property type="match status" value="1"/>
</dbReference>
<comment type="caution">
    <text evidence="3">The sequence shown here is derived from an EMBL/GenBank/DDBJ whole genome shotgun (WGS) entry which is preliminary data.</text>
</comment>
<gene>
    <name evidence="3" type="ORF">F2B50_03485</name>
    <name evidence="4" type="ORF">FPF71_03485</name>
</gene>
<accession>A0A5M7BEA0</accession>
<dbReference type="EMBL" id="VWRS01000001">
    <property type="protein sequence ID" value="KAA5827916.1"/>
    <property type="molecule type" value="Genomic_DNA"/>
</dbReference>
<name>A0A5M7BEA0_9FLAO</name>
<evidence type="ECO:0000313" key="4">
    <source>
        <dbReference type="EMBL" id="TSJ82161.1"/>
    </source>
</evidence>
<evidence type="ECO:0000259" key="2">
    <source>
        <dbReference type="Pfam" id="PF14129"/>
    </source>
</evidence>
<reference evidence="3 6" key="1">
    <citation type="journal article" date="2015" name="Int. J. Syst. Evol. Microbiol.">
        <title>Algibacter amylolyticus sp. nov., isolated from intertidal sediment.</title>
        <authorList>
            <person name="Zhang D.C."/>
            <person name="Wu J."/>
            <person name="Neuner K."/>
            <person name="Yao J."/>
            <person name="Margesin R."/>
        </authorList>
    </citation>
    <scope>NUCLEOTIDE SEQUENCE [LARGE SCALE GENOMIC DNA]</scope>
    <source>
        <strain evidence="3 6">RU-4-M-4</strain>
    </source>
</reference>
<keyword evidence="5" id="KW-1185">Reference proteome</keyword>
<evidence type="ECO:0000313" key="5">
    <source>
        <dbReference type="Proteomes" id="UP000315145"/>
    </source>
</evidence>
<dbReference type="Proteomes" id="UP000315145">
    <property type="component" value="Unassembled WGS sequence"/>
</dbReference>
<feature type="coiled-coil region" evidence="1">
    <location>
        <begin position="91"/>
        <end position="141"/>
    </location>
</feature>
<organism evidence="3 6">
    <name type="scientific">Algibacter amylolyticus</name>
    <dbReference type="NCBI Taxonomy" id="1608400"/>
    <lineage>
        <taxon>Bacteria</taxon>
        <taxon>Pseudomonadati</taxon>
        <taxon>Bacteroidota</taxon>
        <taxon>Flavobacteriia</taxon>
        <taxon>Flavobacteriales</taxon>
        <taxon>Flavobacteriaceae</taxon>
        <taxon>Algibacter</taxon>
    </lineage>
</organism>
<reference evidence="4 5" key="2">
    <citation type="submission" date="2019-07" db="EMBL/GenBank/DDBJ databases">
        <title>Algibacter marinivivus sp. nov., isolated from the surface of a marine red alga.</title>
        <authorList>
            <person name="Zhong X."/>
            <person name="Xu W."/>
            <person name="Zhang Y."/>
            <person name="Zhang Q."/>
            <person name="Du Z."/>
        </authorList>
    </citation>
    <scope>NUCLEOTIDE SEQUENCE [LARGE SCALE GENOMIC DNA]</scope>
    <source>
        <strain evidence="4 5">RU-4-M-4</strain>
    </source>
</reference>
<dbReference type="OrthoDB" id="1525222at2"/>
<evidence type="ECO:0000313" key="6">
    <source>
        <dbReference type="Proteomes" id="UP000322315"/>
    </source>
</evidence>
<evidence type="ECO:0000256" key="1">
    <source>
        <dbReference type="SAM" id="Coils"/>
    </source>
</evidence>
<evidence type="ECO:0000313" key="3">
    <source>
        <dbReference type="EMBL" id="KAA5827916.1"/>
    </source>
</evidence>
<proteinExistence type="predicted"/>
<dbReference type="Proteomes" id="UP000322315">
    <property type="component" value="Unassembled WGS sequence"/>
</dbReference>